<organism evidence="3 4">
    <name type="scientific">Austropuccinia psidii MF-1</name>
    <dbReference type="NCBI Taxonomy" id="1389203"/>
    <lineage>
        <taxon>Eukaryota</taxon>
        <taxon>Fungi</taxon>
        <taxon>Dikarya</taxon>
        <taxon>Basidiomycota</taxon>
        <taxon>Pucciniomycotina</taxon>
        <taxon>Pucciniomycetes</taxon>
        <taxon>Pucciniales</taxon>
        <taxon>Sphaerophragmiaceae</taxon>
        <taxon>Austropuccinia</taxon>
    </lineage>
</organism>
<dbReference type="EMBL" id="AVOT02045317">
    <property type="protein sequence ID" value="MBW0540664.1"/>
    <property type="molecule type" value="Genomic_DNA"/>
</dbReference>
<dbReference type="Proteomes" id="UP000765509">
    <property type="component" value="Unassembled WGS sequence"/>
</dbReference>
<accession>A0A9Q3FKS7</accession>
<keyword evidence="1" id="KW-0175">Coiled coil</keyword>
<dbReference type="OrthoDB" id="3344725at2759"/>
<evidence type="ECO:0000313" key="3">
    <source>
        <dbReference type="EMBL" id="MBW0540664.1"/>
    </source>
</evidence>
<feature type="coiled-coil region" evidence="1">
    <location>
        <begin position="87"/>
        <end position="118"/>
    </location>
</feature>
<evidence type="ECO:0000313" key="4">
    <source>
        <dbReference type="Proteomes" id="UP000765509"/>
    </source>
</evidence>
<evidence type="ECO:0000256" key="2">
    <source>
        <dbReference type="SAM" id="MobiDB-lite"/>
    </source>
</evidence>
<gene>
    <name evidence="3" type="ORF">O181_080379</name>
</gene>
<dbReference type="AlphaFoldDB" id="A0A9Q3FKS7"/>
<comment type="caution">
    <text evidence="3">The sequence shown here is derived from an EMBL/GenBank/DDBJ whole genome shotgun (WGS) entry which is preliminary data.</text>
</comment>
<protein>
    <submittedName>
        <fullName evidence="3">Uncharacterized protein</fullName>
    </submittedName>
</protein>
<proteinExistence type="predicted"/>
<reference evidence="3" key="1">
    <citation type="submission" date="2021-03" db="EMBL/GenBank/DDBJ databases">
        <title>Draft genome sequence of rust myrtle Austropuccinia psidii MF-1, a brazilian biotype.</title>
        <authorList>
            <person name="Quecine M.C."/>
            <person name="Pachon D.M.R."/>
            <person name="Bonatelli M.L."/>
            <person name="Correr F.H."/>
            <person name="Franceschini L.M."/>
            <person name="Leite T.F."/>
            <person name="Margarido G.R.A."/>
            <person name="Almeida C.A."/>
            <person name="Ferrarezi J.A."/>
            <person name="Labate C.A."/>
        </authorList>
    </citation>
    <scope>NUCLEOTIDE SEQUENCE</scope>
    <source>
        <strain evidence="3">MF-1</strain>
    </source>
</reference>
<keyword evidence="4" id="KW-1185">Reference proteome</keyword>
<evidence type="ECO:0000256" key="1">
    <source>
        <dbReference type="SAM" id="Coils"/>
    </source>
</evidence>
<name>A0A9Q3FKS7_9BASI</name>
<feature type="region of interest" description="Disordered" evidence="2">
    <location>
        <begin position="1"/>
        <end position="20"/>
    </location>
</feature>
<sequence length="207" mass="23305">MPIDQQSTSVQNAHQATPSGHTAPIIQLLNQGDQLTQQFQKQFNDSISHVQTLSASVQQHENLTKLAHSSSLADITPQRSSVRQRTLATLEKTSEEAMAQIRNSLENMETTVEQLSELLYKVDIYLSEPKHDGSIGFNPLNALNHLSNLFSVYQAELLEKRELFSSFNCEEIDVNSFLQRWKICNQINALTQDTMQDLADVMGAWST</sequence>